<evidence type="ECO:0008006" key="4">
    <source>
        <dbReference type="Google" id="ProtNLM"/>
    </source>
</evidence>
<sequence>MKLHLLLFGLLLSTLPGAAQTLGRQPMPKKEVQLKLDNGSVVAGQVVYMTHDGMIVEMQTDSTHSKPVWYPDVQAVRRDRPEARWRKAPDAWLFQQRFDPNWKDPSRWEFGIYGDYGFGVGRNALDRYEVGLNVRYGITQYLFAGVGFGMNSMLDIQRLGSGAGVWGSENNTTGCSVFANVRGYFRNRGIRPFADLRLGYTFPSSTYSDNQSMQLSDKGMLMRFAAGAAYVGRNDIGYSLSVAYQAHSVKLTEVDRTSLRQWSESVALQFAVMFRF</sequence>
<feature type="chain" id="PRO_5038669527" description="Outer membrane protein beta-barrel domain-containing protein" evidence="1">
    <location>
        <begin position="19"/>
        <end position="276"/>
    </location>
</feature>
<protein>
    <recommendedName>
        <fullName evidence="4">Outer membrane protein beta-barrel domain-containing protein</fullName>
    </recommendedName>
</protein>
<name>A0A9D1QDY4_9BACT</name>
<organism evidence="2 3">
    <name type="scientific">Candidatus Rikenella faecigallinarum</name>
    <dbReference type="NCBI Taxonomy" id="2838745"/>
    <lineage>
        <taxon>Bacteria</taxon>
        <taxon>Pseudomonadati</taxon>
        <taxon>Bacteroidota</taxon>
        <taxon>Bacteroidia</taxon>
        <taxon>Bacteroidales</taxon>
        <taxon>Rikenellaceae</taxon>
        <taxon>Rikenella</taxon>
    </lineage>
</organism>
<gene>
    <name evidence="2" type="ORF">H9888_07315</name>
</gene>
<comment type="caution">
    <text evidence="2">The sequence shown here is derived from an EMBL/GenBank/DDBJ whole genome shotgun (WGS) entry which is preliminary data.</text>
</comment>
<accession>A0A9D1QDY4</accession>
<dbReference type="EMBL" id="DXHL01000033">
    <property type="protein sequence ID" value="HIW11288.1"/>
    <property type="molecule type" value="Genomic_DNA"/>
</dbReference>
<reference evidence="2" key="2">
    <citation type="submission" date="2021-04" db="EMBL/GenBank/DDBJ databases">
        <authorList>
            <person name="Gilroy R."/>
        </authorList>
    </citation>
    <scope>NUCLEOTIDE SEQUENCE</scope>
    <source>
        <strain evidence="2">ChiBcec15-1070</strain>
    </source>
</reference>
<evidence type="ECO:0000313" key="3">
    <source>
        <dbReference type="Proteomes" id="UP000823926"/>
    </source>
</evidence>
<feature type="signal peptide" evidence="1">
    <location>
        <begin position="1"/>
        <end position="18"/>
    </location>
</feature>
<proteinExistence type="predicted"/>
<keyword evidence="1" id="KW-0732">Signal</keyword>
<reference evidence="2" key="1">
    <citation type="journal article" date="2021" name="PeerJ">
        <title>Extensive microbial diversity within the chicken gut microbiome revealed by metagenomics and culture.</title>
        <authorList>
            <person name="Gilroy R."/>
            <person name="Ravi A."/>
            <person name="Getino M."/>
            <person name="Pursley I."/>
            <person name="Horton D.L."/>
            <person name="Alikhan N.F."/>
            <person name="Baker D."/>
            <person name="Gharbi K."/>
            <person name="Hall N."/>
            <person name="Watson M."/>
            <person name="Adriaenssens E.M."/>
            <person name="Foster-Nyarko E."/>
            <person name="Jarju S."/>
            <person name="Secka A."/>
            <person name="Antonio M."/>
            <person name="Oren A."/>
            <person name="Chaudhuri R.R."/>
            <person name="La Ragione R."/>
            <person name="Hildebrand F."/>
            <person name="Pallen M.J."/>
        </authorList>
    </citation>
    <scope>NUCLEOTIDE SEQUENCE</scope>
    <source>
        <strain evidence="2">ChiBcec15-1070</strain>
    </source>
</reference>
<dbReference type="AlphaFoldDB" id="A0A9D1QDY4"/>
<dbReference type="Gene3D" id="2.40.160.20">
    <property type="match status" value="1"/>
</dbReference>
<evidence type="ECO:0000256" key="1">
    <source>
        <dbReference type="SAM" id="SignalP"/>
    </source>
</evidence>
<evidence type="ECO:0000313" key="2">
    <source>
        <dbReference type="EMBL" id="HIW11288.1"/>
    </source>
</evidence>
<dbReference type="Proteomes" id="UP000823926">
    <property type="component" value="Unassembled WGS sequence"/>
</dbReference>